<keyword evidence="1" id="KW-0479">Metal-binding</keyword>
<evidence type="ECO:0000256" key="2">
    <source>
        <dbReference type="ARBA" id="ARBA00022737"/>
    </source>
</evidence>
<protein>
    <submittedName>
        <fullName evidence="8">Zinc finger protein 461</fullName>
    </submittedName>
</protein>
<dbReference type="PROSITE" id="PS00028">
    <property type="entry name" value="ZINC_FINGER_C2H2_1"/>
    <property type="match status" value="1"/>
</dbReference>
<evidence type="ECO:0000256" key="3">
    <source>
        <dbReference type="ARBA" id="ARBA00022771"/>
    </source>
</evidence>
<evidence type="ECO:0000259" key="7">
    <source>
        <dbReference type="PROSITE" id="PS50157"/>
    </source>
</evidence>
<feature type="region of interest" description="Disordered" evidence="6">
    <location>
        <begin position="1"/>
        <end position="39"/>
    </location>
</feature>
<dbReference type="FunFam" id="3.30.160.60:FF:001836">
    <property type="entry name" value="HKR1, GLI-Kruppel zinc finger family member"/>
    <property type="match status" value="1"/>
</dbReference>
<gene>
    <name evidence="8" type="primary">ZNF461</name>
    <name evidence="8" type="ORF">N1851_007345</name>
</gene>
<dbReference type="GO" id="GO:0008270">
    <property type="term" value="F:zinc ion binding"/>
    <property type="evidence" value="ECO:0007669"/>
    <property type="project" value="UniProtKB-KW"/>
</dbReference>
<dbReference type="PANTHER" id="PTHR23235:SF120">
    <property type="entry name" value="KRUPPEL-LIKE FACTOR 15"/>
    <property type="match status" value="1"/>
</dbReference>
<keyword evidence="3 5" id="KW-0863">Zinc-finger</keyword>
<proteinExistence type="predicted"/>
<evidence type="ECO:0000256" key="4">
    <source>
        <dbReference type="ARBA" id="ARBA00022833"/>
    </source>
</evidence>
<keyword evidence="9" id="KW-1185">Reference proteome</keyword>
<dbReference type="EMBL" id="JAOPHQ010001257">
    <property type="protein sequence ID" value="KAK0151362.1"/>
    <property type="molecule type" value="Genomic_DNA"/>
</dbReference>
<dbReference type="SUPFAM" id="SSF57667">
    <property type="entry name" value="beta-beta-alpha zinc fingers"/>
    <property type="match status" value="1"/>
</dbReference>
<dbReference type="PROSITE" id="PS50157">
    <property type="entry name" value="ZINC_FINGER_C2H2_2"/>
    <property type="match status" value="1"/>
</dbReference>
<evidence type="ECO:0000256" key="1">
    <source>
        <dbReference type="ARBA" id="ARBA00022723"/>
    </source>
</evidence>
<evidence type="ECO:0000256" key="6">
    <source>
        <dbReference type="SAM" id="MobiDB-lite"/>
    </source>
</evidence>
<dbReference type="GO" id="GO:0000981">
    <property type="term" value="F:DNA-binding transcription factor activity, RNA polymerase II-specific"/>
    <property type="evidence" value="ECO:0007669"/>
    <property type="project" value="TreeGrafter"/>
</dbReference>
<evidence type="ECO:0000313" key="9">
    <source>
        <dbReference type="Proteomes" id="UP001174136"/>
    </source>
</evidence>
<evidence type="ECO:0000313" key="8">
    <source>
        <dbReference type="EMBL" id="KAK0151362.1"/>
    </source>
</evidence>
<name>A0AA47N2Z9_MERPO</name>
<dbReference type="InterPro" id="IPR036236">
    <property type="entry name" value="Znf_C2H2_sf"/>
</dbReference>
<organism evidence="8 9">
    <name type="scientific">Merluccius polli</name>
    <name type="common">Benguela hake</name>
    <name type="synonym">Merluccius cadenati</name>
    <dbReference type="NCBI Taxonomy" id="89951"/>
    <lineage>
        <taxon>Eukaryota</taxon>
        <taxon>Metazoa</taxon>
        <taxon>Chordata</taxon>
        <taxon>Craniata</taxon>
        <taxon>Vertebrata</taxon>
        <taxon>Euteleostomi</taxon>
        <taxon>Actinopterygii</taxon>
        <taxon>Neopterygii</taxon>
        <taxon>Teleostei</taxon>
        <taxon>Neoteleostei</taxon>
        <taxon>Acanthomorphata</taxon>
        <taxon>Zeiogadaria</taxon>
        <taxon>Gadariae</taxon>
        <taxon>Gadiformes</taxon>
        <taxon>Gadoidei</taxon>
        <taxon>Merlucciidae</taxon>
        <taxon>Merluccius</taxon>
    </lineage>
</organism>
<dbReference type="AlphaFoldDB" id="A0AA47N2Z9"/>
<keyword evidence="2" id="KW-0677">Repeat</keyword>
<dbReference type="InterPro" id="IPR013087">
    <property type="entry name" value="Znf_C2H2_type"/>
</dbReference>
<dbReference type="GO" id="GO:0000978">
    <property type="term" value="F:RNA polymerase II cis-regulatory region sequence-specific DNA binding"/>
    <property type="evidence" value="ECO:0007669"/>
    <property type="project" value="TreeGrafter"/>
</dbReference>
<feature type="region of interest" description="Disordered" evidence="6">
    <location>
        <begin position="84"/>
        <end position="103"/>
    </location>
</feature>
<comment type="caution">
    <text evidence="8">The sequence shown here is derived from an EMBL/GenBank/DDBJ whole genome shotgun (WGS) entry which is preliminary data.</text>
</comment>
<sequence length="144" mass="15816">MAAEAGTLGAERRGNGRGKRGHAAAHVSPSLSQRHQNRSEIPADTAQVLPCPQCQRSHGDLYGRLLRSGKIQVETGLPYIAASSQEPVRASPEPIQKTSKINADEARRHCCKQCGKTFRQSSSLKRHQRIHTGEKQSAVWEDVQ</sequence>
<keyword evidence="4" id="KW-0862">Zinc</keyword>
<feature type="domain" description="C2H2-type" evidence="7">
    <location>
        <begin position="109"/>
        <end position="136"/>
    </location>
</feature>
<dbReference type="PANTHER" id="PTHR23235">
    <property type="entry name" value="KRUEPPEL-LIKE TRANSCRIPTION FACTOR"/>
    <property type="match status" value="1"/>
</dbReference>
<dbReference type="SMART" id="SM00355">
    <property type="entry name" value="ZnF_C2H2"/>
    <property type="match status" value="1"/>
</dbReference>
<evidence type="ECO:0000256" key="5">
    <source>
        <dbReference type="PROSITE-ProRule" id="PRU00042"/>
    </source>
</evidence>
<dbReference type="Gene3D" id="3.30.160.60">
    <property type="entry name" value="Classic Zinc Finger"/>
    <property type="match status" value="1"/>
</dbReference>
<accession>A0AA47N2Z9</accession>
<feature type="region of interest" description="Disordered" evidence="6">
    <location>
        <begin position="122"/>
        <end position="144"/>
    </location>
</feature>
<dbReference type="Proteomes" id="UP001174136">
    <property type="component" value="Unassembled WGS sequence"/>
</dbReference>
<dbReference type="Pfam" id="PF00096">
    <property type="entry name" value="zf-C2H2"/>
    <property type="match status" value="1"/>
</dbReference>
<reference evidence="8" key="1">
    <citation type="journal article" date="2023" name="Front. Mar. Sci.">
        <title>A new Merluccius polli reference genome to investigate the effects of global change in West African waters.</title>
        <authorList>
            <person name="Mateo J.L."/>
            <person name="Blanco-Fernandez C."/>
            <person name="Garcia-Vazquez E."/>
            <person name="Machado-Schiaffino G."/>
        </authorList>
    </citation>
    <scope>NUCLEOTIDE SEQUENCE</scope>
    <source>
        <strain evidence="8">C29</strain>
        <tissue evidence="8">Fin</tissue>
    </source>
</reference>